<dbReference type="PANTHER" id="PTHR47331:SF5">
    <property type="entry name" value="RIBONUCLEASE H"/>
    <property type="match status" value="1"/>
</dbReference>
<proteinExistence type="predicted"/>
<keyword evidence="2" id="KW-1185">Reference proteome</keyword>
<evidence type="ECO:0000313" key="2">
    <source>
        <dbReference type="Proteomes" id="UP000290572"/>
    </source>
</evidence>
<sequence length="457" mass="52230">MMSRPRAKMAEDEVVRPRRSARQPLYFQDYEVSYPQRHLTFADEPVTAVTNADVLSYIREMREESKQLRQDVQRISAIIASTPVLAPLQVSSPLQCSLGGEDEVSSTPVATKKLDSAQDKQNPDLHRRWHAMPGQYRGPTPTIPDFVHDDPREFSRLKLALDNILPYDASESFKFQILLDHLKLEDALLVADSYSHSRLPFSDTMRALTDMYGQPHQLALQRITSLMDGPNIKGGDVKAFKALALRVRALVGMLNQLGSPGWTELKCGSHVSRLLAKLPYDLRANFKRFINPLQTPIPTLLDLADWLEYEVRVQVEGTRYYTCPEHEKFSPRKDKKIGFMTRKVTTVLHGREQKGVSAENSRTGVVSSDKMQEKPKKYCPFCDSIQHYMNQCANVKLLTKEQVENWIKMGRRCWRCGRSHQTSKCTLKAKCKRCDRRHLEVLHEVNANSDSSSRGFP</sequence>
<dbReference type="EMBL" id="QBIY01012888">
    <property type="protein sequence ID" value="RXN14675.1"/>
    <property type="molecule type" value="Genomic_DNA"/>
</dbReference>
<dbReference type="Proteomes" id="UP000290572">
    <property type="component" value="Unassembled WGS sequence"/>
</dbReference>
<organism evidence="1 2">
    <name type="scientific">Labeo rohita</name>
    <name type="common">Indian major carp</name>
    <name type="synonym">Cyprinus rohita</name>
    <dbReference type="NCBI Taxonomy" id="84645"/>
    <lineage>
        <taxon>Eukaryota</taxon>
        <taxon>Metazoa</taxon>
        <taxon>Chordata</taxon>
        <taxon>Craniata</taxon>
        <taxon>Vertebrata</taxon>
        <taxon>Euteleostomi</taxon>
        <taxon>Actinopterygii</taxon>
        <taxon>Neopterygii</taxon>
        <taxon>Teleostei</taxon>
        <taxon>Ostariophysi</taxon>
        <taxon>Cypriniformes</taxon>
        <taxon>Cyprinidae</taxon>
        <taxon>Labeoninae</taxon>
        <taxon>Labeonini</taxon>
        <taxon>Labeo</taxon>
    </lineage>
</organism>
<dbReference type="AlphaFoldDB" id="A0A498MB06"/>
<name>A0A498MB06_LABRO</name>
<evidence type="ECO:0000313" key="1">
    <source>
        <dbReference type="EMBL" id="RXN14675.1"/>
    </source>
</evidence>
<dbReference type="PANTHER" id="PTHR47331">
    <property type="entry name" value="PHD-TYPE DOMAIN-CONTAINING PROTEIN"/>
    <property type="match status" value="1"/>
</dbReference>
<gene>
    <name evidence="1" type="ORF">ROHU_008948</name>
</gene>
<accession>A0A498MB06</accession>
<comment type="caution">
    <text evidence="1">The sequence shown here is derived from an EMBL/GenBank/DDBJ whole genome shotgun (WGS) entry which is preliminary data.</text>
</comment>
<protein>
    <submittedName>
        <fullName evidence="1">Uncharacterized protein</fullName>
    </submittedName>
</protein>
<reference evidence="1 2" key="1">
    <citation type="submission" date="2018-03" db="EMBL/GenBank/DDBJ databases">
        <title>Draft genome sequence of Rohu Carp (Labeo rohita).</title>
        <authorList>
            <person name="Das P."/>
            <person name="Kushwaha B."/>
            <person name="Joshi C.G."/>
            <person name="Kumar D."/>
            <person name="Nagpure N.S."/>
            <person name="Sahoo L."/>
            <person name="Das S.P."/>
            <person name="Bit A."/>
            <person name="Patnaik S."/>
            <person name="Meher P.K."/>
            <person name="Jayasankar P."/>
            <person name="Koringa P.G."/>
            <person name="Patel N.V."/>
            <person name="Hinsu A.T."/>
            <person name="Kumar R."/>
            <person name="Pandey M."/>
            <person name="Agarwal S."/>
            <person name="Srivastava S."/>
            <person name="Singh M."/>
            <person name="Iquebal M.A."/>
            <person name="Jaiswal S."/>
            <person name="Angadi U.B."/>
            <person name="Kumar N."/>
            <person name="Raza M."/>
            <person name="Shah T.M."/>
            <person name="Rai A."/>
            <person name="Jena J.K."/>
        </authorList>
    </citation>
    <scope>NUCLEOTIDE SEQUENCE [LARGE SCALE GENOMIC DNA]</scope>
    <source>
        <strain evidence="1">DASCIFA01</strain>
        <tissue evidence="1">Testis</tissue>
    </source>
</reference>